<dbReference type="Pfam" id="PF00628">
    <property type="entry name" value="PHD"/>
    <property type="match status" value="1"/>
</dbReference>
<feature type="compositionally biased region" description="Basic residues" evidence="4">
    <location>
        <begin position="251"/>
        <end position="261"/>
    </location>
</feature>
<evidence type="ECO:0000256" key="3">
    <source>
        <dbReference type="ARBA" id="ARBA00022833"/>
    </source>
</evidence>
<organism evidence="6 7">
    <name type="scientific">Dispira parvispora</name>
    <dbReference type="NCBI Taxonomy" id="1520584"/>
    <lineage>
        <taxon>Eukaryota</taxon>
        <taxon>Fungi</taxon>
        <taxon>Fungi incertae sedis</taxon>
        <taxon>Zoopagomycota</taxon>
        <taxon>Kickxellomycotina</taxon>
        <taxon>Dimargaritomycetes</taxon>
        <taxon>Dimargaritales</taxon>
        <taxon>Dimargaritaceae</taxon>
        <taxon>Dispira</taxon>
    </lineage>
</organism>
<dbReference type="EMBL" id="JANBPY010000244">
    <property type="protein sequence ID" value="KAJ1968019.1"/>
    <property type="molecule type" value="Genomic_DNA"/>
</dbReference>
<gene>
    <name evidence="6" type="ORF">IWQ62_001502</name>
</gene>
<feature type="domain" description="Zinc finger PHD-type" evidence="5">
    <location>
        <begin position="264"/>
        <end position="315"/>
    </location>
</feature>
<reference evidence="6" key="1">
    <citation type="submission" date="2022-07" db="EMBL/GenBank/DDBJ databases">
        <title>Phylogenomic reconstructions and comparative analyses of Kickxellomycotina fungi.</title>
        <authorList>
            <person name="Reynolds N.K."/>
            <person name="Stajich J.E."/>
            <person name="Barry K."/>
            <person name="Grigoriev I.V."/>
            <person name="Crous P."/>
            <person name="Smith M.E."/>
        </authorList>
    </citation>
    <scope>NUCLEOTIDE SEQUENCE</scope>
    <source>
        <strain evidence="6">RSA 1196</strain>
    </source>
</reference>
<feature type="region of interest" description="Disordered" evidence="4">
    <location>
        <begin position="359"/>
        <end position="435"/>
    </location>
</feature>
<dbReference type="SMART" id="SM00249">
    <property type="entry name" value="PHD"/>
    <property type="match status" value="1"/>
</dbReference>
<dbReference type="GO" id="GO:0008270">
    <property type="term" value="F:zinc ion binding"/>
    <property type="evidence" value="ECO:0007669"/>
    <property type="project" value="UniProtKB-KW"/>
</dbReference>
<dbReference type="InterPro" id="IPR011011">
    <property type="entry name" value="Znf_FYVE_PHD"/>
</dbReference>
<evidence type="ECO:0000313" key="6">
    <source>
        <dbReference type="EMBL" id="KAJ1968019.1"/>
    </source>
</evidence>
<keyword evidence="2" id="KW-0863">Zinc-finger</keyword>
<comment type="caution">
    <text evidence="6">The sequence shown here is derived from an EMBL/GenBank/DDBJ whole genome shotgun (WGS) entry which is preliminary data.</text>
</comment>
<keyword evidence="7" id="KW-1185">Reference proteome</keyword>
<keyword evidence="3" id="KW-0862">Zinc</keyword>
<keyword evidence="1" id="KW-0479">Metal-binding</keyword>
<dbReference type="Proteomes" id="UP001150925">
    <property type="component" value="Unassembled WGS sequence"/>
</dbReference>
<feature type="region of interest" description="Disordered" evidence="4">
    <location>
        <begin position="1"/>
        <end position="45"/>
    </location>
</feature>
<evidence type="ECO:0000313" key="7">
    <source>
        <dbReference type="Proteomes" id="UP001150925"/>
    </source>
</evidence>
<accession>A0A9W8AYV4</accession>
<dbReference type="SUPFAM" id="SSF57903">
    <property type="entry name" value="FYVE/PHD zinc finger"/>
    <property type="match status" value="1"/>
</dbReference>
<evidence type="ECO:0000256" key="2">
    <source>
        <dbReference type="ARBA" id="ARBA00022771"/>
    </source>
</evidence>
<evidence type="ECO:0000259" key="5">
    <source>
        <dbReference type="SMART" id="SM00249"/>
    </source>
</evidence>
<dbReference type="InterPro" id="IPR019787">
    <property type="entry name" value="Znf_PHD-finger"/>
</dbReference>
<feature type="region of interest" description="Disordered" evidence="4">
    <location>
        <begin position="318"/>
        <end position="347"/>
    </location>
</feature>
<dbReference type="OrthoDB" id="418595at2759"/>
<protein>
    <recommendedName>
        <fullName evidence="5">Zinc finger PHD-type domain-containing protein</fullName>
    </recommendedName>
</protein>
<dbReference type="InterPro" id="IPR001965">
    <property type="entry name" value="Znf_PHD"/>
</dbReference>
<feature type="compositionally biased region" description="Polar residues" evidence="4">
    <location>
        <begin position="318"/>
        <end position="328"/>
    </location>
</feature>
<name>A0A9W8AYV4_9FUNG</name>
<evidence type="ECO:0000256" key="1">
    <source>
        <dbReference type="ARBA" id="ARBA00022723"/>
    </source>
</evidence>
<feature type="region of interest" description="Disordered" evidence="4">
    <location>
        <begin position="232"/>
        <end position="278"/>
    </location>
</feature>
<feature type="compositionally biased region" description="Basic residues" evidence="4">
    <location>
        <begin position="406"/>
        <end position="419"/>
    </location>
</feature>
<feature type="region of interest" description="Disordered" evidence="4">
    <location>
        <begin position="623"/>
        <end position="657"/>
    </location>
</feature>
<dbReference type="Gene3D" id="3.30.40.10">
    <property type="entry name" value="Zinc/RING finger domain, C3HC4 (zinc finger)"/>
    <property type="match status" value="1"/>
</dbReference>
<sequence length="657" mass="70941">MDAPGLGNSCRSSLAPQMPDPSRTHPDTVYSRPKPHSPNTEPFQLPISHTRRIVFPKPRRPLKPLDFKQALKSKLKVSTPLVVPSKPSPAGEPLSSCIAHAFFKPLVQSRGRISAIRDPLDNLVTYQKRLWNARGPLCVTIGSATGLWRNQSAKTLPQTSGKGTNLPFSSKCWSGTHWRCPQCHGQFSVRGALEDHLPQCVRSTHSAPHTRVDRDAGISFCVCMQEPQGSDSPVMEATTPMSVTRTGPRTTRSRRVRRKSSKVLCNEANGGASSTSADEASPMIQCDQCYVWLHMNCVHVEESTVPEVYVCPRCKNGATVTQDQSSHRQGGLRPPPQSGRRKSPLSPNSVHLERLLANVPDLDASQMKPVPSTRHSTHPGRIGTPLHARKPPRGPLGKALSNPRKLTPRGKTNNRRRSRGLPSDPHPLSEPAAGGYMEIPPANMFAALPTSFAMQDQPTTLVSTVDGAVSSGVFSVNPNFSVGMNNHMSQGFTQSMTVASPGDALGFTNHVGNDLGAIHPNLLYSEDPIITEALNSVSGNNGTVPFSTQGVESTIPAGLDVSPMDHFGVHPYSMPLGAELWDMTHDAILSSTFVDTTDPLEMGLHNFDASEADLLLENILSEADRDPLPQSTIPPDGGMDMSKLRSVTPGNPAVSTT</sequence>
<evidence type="ECO:0000256" key="4">
    <source>
        <dbReference type="SAM" id="MobiDB-lite"/>
    </source>
</evidence>
<feature type="non-terminal residue" evidence="6">
    <location>
        <position position="657"/>
    </location>
</feature>
<proteinExistence type="predicted"/>
<dbReference type="AlphaFoldDB" id="A0A9W8AYV4"/>
<dbReference type="InterPro" id="IPR013083">
    <property type="entry name" value="Znf_RING/FYVE/PHD"/>
</dbReference>